<feature type="domain" description="HMA" evidence="6">
    <location>
        <begin position="43"/>
        <end position="107"/>
    </location>
</feature>
<name>A0AAD3TDQ9_NEPGR</name>
<evidence type="ECO:0000256" key="1">
    <source>
        <dbReference type="ARBA" id="ARBA00022481"/>
    </source>
</evidence>
<evidence type="ECO:0000256" key="4">
    <source>
        <dbReference type="ARBA" id="ARBA00024045"/>
    </source>
</evidence>
<dbReference type="InterPro" id="IPR006121">
    <property type="entry name" value="HMA_dom"/>
</dbReference>
<protein>
    <recommendedName>
        <fullName evidence="6">HMA domain-containing protein</fullName>
    </recommendedName>
</protein>
<keyword evidence="8" id="KW-1185">Reference proteome</keyword>
<dbReference type="PROSITE" id="PS50846">
    <property type="entry name" value="HMA_2"/>
    <property type="match status" value="2"/>
</dbReference>
<keyword evidence="3" id="KW-0636">Prenylation</keyword>
<dbReference type="PANTHER" id="PTHR46195">
    <property type="entry name" value="HEAVY METAL-ASSOCIATED ISOPRENYLATED PLANT PROTEIN 7"/>
    <property type="match status" value="1"/>
</dbReference>
<evidence type="ECO:0000259" key="6">
    <source>
        <dbReference type="PROSITE" id="PS50846"/>
    </source>
</evidence>
<dbReference type="EMBL" id="BSYO01000033">
    <property type="protein sequence ID" value="GMH27414.1"/>
    <property type="molecule type" value="Genomic_DNA"/>
</dbReference>
<dbReference type="InterPro" id="IPR036163">
    <property type="entry name" value="HMA_dom_sf"/>
</dbReference>
<organism evidence="7 8">
    <name type="scientific">Nepenthes gracilis</name>
    <name type="common">Slender pitcher plant</name>
    <dbReference type="NCBI Taxonomy" id="150966"/>
    <lineage>
        <taxon>Eukaryota</taxon>
        <taxon>Viridiplantae</taxon>
        <taxon>Streptophyta</taxon>
        <taxon>Embryophyta</taxon>
        <taxon>Tracheophyta</taxon>
        <taxon>Spermatophyta</taxon>
        <taxon>Magnoliopsida</taxon>
        <taxon>eudicotyledons</taxon>
        <taxon>Gunneridae</taxon>
        <taxon>Pentapetalae</taxon>
        <taxon>Caryophyllales</taxon>
        <taxon>Nepenthaceae</taxon>
        <taxon>Nepenthes</taxon>
    </lineage>
</organism>
<dbReference type="AlphaFoldDB" id="A0AAD3TDQ9"/>
<dbReference type="CDD" id="cd00371">
    <property type="entry name" value="HMA"/>
    <property type="match status" value="2"/>
</dbReference>
<sequence length="268" mass="29805">MGRRSNRRNEANVGENHRCESAAENGEGNGSEGQQGSQQGPHNGDVVLKTYLHCEACAKKIVKCLMHFDGVEDVNTDCKNHTVTVKGTNVDPRNVAERIEKKCNKQVVILSPKLKEKNPTNKVEKTEANKKEPKVISVVLKLYIHCENCGENTKQSVQKMKGVKRVEVDLKNSQITVKGEFEPEKLVEFMDKKEGQLTVGEFRQGHAGAFGDDIAIDCIATKIKIDVYQGLRSCCRAIPSTSLRSFDLTSHQFGSLQVVISISVICYW</sequence>
<evidence type="ECO:0000313" key="7">
    <source>
        <dbReference type="EMBL" id="GMH27414.1"/>
    </source>
</evidence>
<proteinExistence type="inferred from homology"/>
<dbReference type="Pfam" id="PF00403">
    <property type="entry name" value="HMA"/>
    <property type="match status" value="2"/>
</dbReference>
<dbReference type="Proteomes" id="UP001279734">
    <property type="component" value="Unassembled WGS sequence"/>
</dbReference>
<comment type="similarity">
    <text evidence="4">Belongs to the HIPP family.</text>
</comment>
<evidence type="ECO:0000313" key="8">
    <source>
        <dbReference type="Proteomes" id="UP001279734"/>
    </source>
</evidence>
<evidence type="ECO:0000256" key="5">
    <source>
        <dbReference type="SAM" id="MobiDB-lite"/>
    </source>
</evidence>
<feature type="region of interest" description="Disordered" evidence="5">
    <location>
        <begin position="1"/>
        <end position="42"/>
    </location>
</feature>
<keyword evidence="1" id="KW-0488">Methylation</keyword>
<dbReference type="GO" id="GO:0046872">
    <property type="term" value="F:metal ion binding"/>
    <property type="evidence" value="ECO:0007669"/>
    <property type="project" value="UniProtKB-KW"/>
</dbReference>
<dbReference type="PANTHER" id="PTHR46195:SF3">
    <property type="entry name" value="HEAVY METAL-ASSOCIATED ISOPRENYLATED PLANT PROTEIN 3-LIKE"/>
    <property type="match status" value="1"/>
</dbReference>
<keyword evidence="3" id="KW-0449">Lipoprotein</keyword>
<dbReference type="SUPFAM" id="SSF55008">
    <property type="entry name" value="HMA, heavy metal-associated domain"/>
    <property type="match status" value="2"/>
</dbReference>
<keyword evidence="2" id="KW-0479">Metal-binding</keyword>
<feature type="compositionally biased region" description="Basic and acidic residues" evidence="5">
    <location>
        <begin position="7"/>
        <end position="21"/>
    </location>
</feature>
<accession>A0AAD3TDQ9</accession>
<evidence type="ECO:0000256" key="2">
    <source>
        <dbReference type="ARBA" id="ARBA00022723"/>
    </source>
</evidence>
<gene>
    <name evidence="7" type="ORF">Nepgr_029257</name>
</gene>
<comment type="caution">
    <text evidence="7">The sequence shown here is derived from an EMBL/GenBank/DDBJ whole genome shotgun (WGS) entry which is preliminary data.</text>
</comment>
<feature type="domain" description="HMA" evidence="6">
    <location>
        <begin position="135"/>
        <end position="198"/>
    </location>
</feature>
<reference evidence="7" key="1">
    <citation type="submission" date="2023-05" db="EMBL/GenBank/DDBJ databases">
        <title>Nepenthes gracilis genome sequencing.</title>
        <authorList>
            <person name="Fukushima K."/>
        </authorList>
    </citation>
    <scope>NUCLEOTIDE SEQUENCE</scope>
    <source>
        <strain evidence="7">SING2019-196</strain>
    </source>
</reference>
<dbReference type="InterPro" id="IPR044577">
    <property type="entry name" value="HIPP4/7/8/17/18/19"/>
</dbReference>
<evidence type="ECO:0000256" key="3">
    <source>
        <dbReference type="ARBA" id="ARBA00023289"/>
    </source>
</evidence>
<dbReference type="Gene3D" id="3.30.70.100">
    <property type="match status" value="2"/>
</dbReference>